<dbReference type="Pfam" id="PF00583">
    <property type="entry name" value="Acetyltransf_1"/>
    <property type="match status" value="1"/>
</dbReference>
<keyword evidence="1 4" id="KW-0808">Transferase</keyword>
<dbReference type="PANTHER" id="PTHR43877:SF2">
    <property type="entry name" value="AMINOALKYLPHOSPHONATE N-ACETYLTRANSFERASE-RELATED"/>
    <property type="match status" value="1"/>
</dbReference>
<evidence type="ECO:0000256" key="2">
    <source>
        <dbReference type="ARBA" id="ARBA00023315"/>
    </source>
</evidence>
<proteinExistence type="predicted"/>
<dbReference type="SUPFAM" id="SSF55729">
    <property type="entry name" value="Acyl-CoA N-acyltransferases (Nat)"/>
    <property type="match status" value="1"/>
</dbReference>
<gene>
    <name evidence="4" type="ORF">SAMN06273567_112148</name>
</gene>
<dbReference type="InterPro" id="IPR016181">
    <property type="entry name" value="Acyl_CoA_acyltransferase"/>
</dbReference>
<dbReference type="PANTHER" id="PTHR43877">
    <property type="entry name" value="AMINOALKYLPHOSPHONATE N-ACETYLTRANSFERASE-RELATED-RELATED"/>
    <property type="match status" value="1"/>
</dbReference>
<dbReference type="AlphaFoldDB" id="A0A521FPU4"/>
<reference evidence="4 5" key="1">
    <citation type="submission" date="2017-05" db="EMBL/GenBank/DDBJ databases">
        <authorList>
            <person name="Varghese N."/>
            <person name="Submissions S."/>
        </authorList>
    </citation>
    <scope>NUCLEOTIDE SEQUENCE [LARGE SCALE GENOMIC DNA]</scope>
    <source>
        <strain evidence="4 5">DSM 46834</strain>
    </source>
</reference>
<accession>A0A521FPU4</accession>
<dbReference type="Proteomes" id="UP000317484">
    <property type="component" value="Unassembled WGS sequence"/>
</dbReference>
<dbReference type="InterPro" id="IPR000182">
    <property type="entry name" value="GNAT_dom"/>
</dbReference>
<evidence type="ECO:0000256" key="1">
    <source>
        <dbReference type="ARBA" id="ARBA00022679"/>
    </source>
</evidence>
<dbReference type="GO" id="GO:0016747">
    <property type="term" value="F:acyltransferase activity, transferring groups other than amino-acyl groups"/>
    <property type="evidence" value="ECO:0007669"/>
    <property type="project" value="InterPro"/>
</dbReference>
<name>A0A521FPU4_9ACTN</name>
<dbReference type="CDD" id="cd04301">
    <property type="entry name" value="NAT_SF"/>
    <property type="match status" value="1"/>
</dbReference>
<evidence type="ECO:0000313" key="5">
    <source>
        <dbReference type="Proteomes" id="UP000317484"/>
    </source>
</evidence>
<organism evidence="4 5">
    <name type="scientific">Geodermatophilus aquaeductus</name>
    <dbReference type="NCBI Taxonomy" id="1564161"/>
    <lineage>
        <taxon>Bacteria</taxon>
        <taxon>Bacillati</taxon>
        <taxon>Actinomycetota</taxon>
        <taxon>Actinomycetes</taxon>
        <taxon>Geodermatophilales</taxon>
        <taxon>Geodermatophilaceae</taxon>
        <taxon>Geodermatophilus</taxon>
    </lineage>
</organism>
<dbReference type="EMBL" id="FXTJ01000012">
    <property type="protein sequence ID" value="SMO98208.1"/>
    <property type="molecule type" value="Genomic_DNA"/>
</dbReference>
<feature type="domain" description="N-acetyltransferase" evidence="3">
    <location>
        <begin position="33"/>
        <end position="173"/>
    </location>
</feature>
<evidence type="ECO:0000313" key="4">
    <source>
        <dbReference type="EMBL" id="SMO98208.1"/>
    </source>
</evidence>
<dbReference type="PROSITE" id="PS51186">
    <property type="entry name" value="GNAT"/>
    <property type="match status" value="1"/>
</dbReference>
<keyword evidence="2" id="KW-0012">Acyltransferase</keyword>
<evidence type="ECO:0000259" key="3">
    <source>
        <dbReference type="PROSITE" id="PS51186"/>
    </source>
</evidence>
<dbReference type="Gene3D" id="3.40.630.30">
    <property type="match status" value="1"/>
</dbReference>
<protein>
    <submittedName>
        <fullName evidence="4">Acetyltransferase (GNAT) family protein</fullName>
    </submittedName>
</protein>
<dbReference type="InterPro" id="IPR050832">
    <property type="entry name" value="Bact_Acetyltransf"/>
</dbReference>
<sequence>MAGDGGARVTADLSAASALSVVSVHPDDPLAAPLFAELAVEYDRRYGDLFGGAADELTRYPVTEFLPPDGDLVLLLAHGRPVAGGAFRRHADPGTAEVKRMWTAAAYRRRGLARRVLTELETRAAAVGYRRMYLTTGPRQPEARGLYLAAGWTPLFDPAVPRPTDIETLRRLPVAERLYAFEKSLGVPA</sequence>
<keyword evidence="5" id="KW-1185">Reference proteome</keyword>